<dbReference type="Gene3D" id="3.90.79.10">
    <property type="entry name" value="Nucleoside Triphosphate Pyrophosphohydrolase"/>
    <property type="match status" value="1"/>
</dbReference>
<dbReference type="PANTHER" id="PTHR43222:SF11">
    <property type="entry name" value="PHOSPHATASE NUDJ"/>
    <property type="match status" value="1"/>
</dbReference>
<evidence type="ECO:0000259" key="5">
    <source>
        <dbReference type="PROSITE" id="PS51462"/>
    </source>
</evidence>
<comment type="subunit">
    <text evidence="2 4">Monomer.</text>
</comment>
<comment type="caution">
    <text evidence="6">The sequence shown here is derived from an EMBL/GenBank/DDBJ whole genome shotgun (WGS) entry which is preliminary data.</text>
</comment>
<accession>A0A6L5JT31</accession>
<dbReference type="GO" id="GO:0004787">
    <property type="term" value="F:thiamine diphosphate phosphatase activity"/>
    <property type="evidence" value="ECO:0007669"/>
    <property type="project" value="InterPro"/>
</dbReference>
<protein>
    <recommendedName>
        <fullName evidence="3 4">Phosphatase NudJ</fullName>
        <ecNumber evidence="4">3.6.1.-</ecNumber>
    </recommendedName>
</protein>
<gene>
    <name evidence="4" type="primary">nudJ</name>
    <name evidence="6" type="ORF">GHK24_02080</name>
</gene>
<name>A0A6L5JT31_RHOTE</name>
<dbReference type="EMBL" id="WIXJ01000001">
    <property type="protein sequence ID" value="MQY50567.1"/>
    <property type="molecule type" value="Genomic_DNA"/>
</dbReference>
<dbReference type="AlphaFoldDB" id="A0A6L5JT31"/>
<proteinExistence type="inferred from homology"/>
<keyword evidence="4" id="KW-0460">Magnesium</keyword>
<evidence type="ECO:0000256" key="1">
    <source>
        <dbReference type="ARBA" id="ARBA00007608"/>
    </source>
</evidence>
<feature type="domain" description="Nudix hydrolase" evidence="5">
    <location>
        <begin position="4"/>
        <end position="132"/>
    </location>
</feature>
<dbReference type="EC" id="3.6.1.-" evidence="4"/>
<comment type="similarity">
    <text evidence="1 4">Belongs to the Nudix hydrolase family. NudJ subfamily.</text>
</comment>
<dbReference type="CDD" id="cd03675">
    <property type="entry name" value="NUDIX_Hydrolase"/>
    <property type="match status" value="1"/>
</dbReference>
<dbReference type="InterPro" id="IPR033713">
    <property type="entry name" value="NudJ"/>
</dbReference>
<evidence type="ECO:0000256" key="4">
    <source>
        <dbReference type="RuleBase" id="RU364043"/>
    </source>
</evidence>
<dbReference type="SUPFAM" id="SSF55811">
    <property type="entry name" value="Nudix"/>
    <property type="match status" value="1"/>
</dbReference>
<dbReference type="Proteomes" id="UP000480275">
    <property type="component" value="Unassembled WGS sequence"/>
</dbReference>
<dbReference type="InterPro" id="IPR000086">
    <property type="entry name" value="NUDIX_hydrolase_dom"/>
</dbReference>
<evidence type="ECO:0000256" key="3">
    <source>
        <dbReference type="ARBA" id="ARBA00015552"/>
    </source>
</evidence>
<evidence type="ECO:0000256" key="2">
    <source>
        <dbReference type="ARBA" id="ARBA00011245"/>
    </source>
</evidence>
<reference evidence="6 7" key="1">
    <citation type="submission" date="2019-10" db="EMBL/GenBank/DDBJ databases">
        <title>Whole-genome sequence of the purple nonsulfur photosynthetic bacterium Rhodocyclus tenuis.</title>
        <authorList>
            <person name="Kyndt J.A."/>
            <person name="Meyer T.E."/>
        </authorList>
    </citation>
    <scope>NUCLEOTIDE SEQUENCE [LARGE SCALE GENOMIC DNA]</scope>
    <source>
        <strain evidence="6 7">DSM 110</strain>
    </source>
</reference>
<dbReference type="PANTHER" id="PTHR43222">
    <property type="entry name" value="NUDIX HYDROLASE 23"/>
    <property type="match status" value="1"/>
</dbReference>
<dbReference type="OrthoDB" id="8594221at2"/>
<comment type="cofactor">
    <cofactor evidence="4">
        <name>Mg(2+)</name>
        <dbReference type="ChEBI" id="CHEBI:18420"/>
    </cofactor>
</comment>
<evidence type="ECO:0000313" key="7">
    <source>
        <dbReference type="Proteomes" id="UP000480275"/>
    </source>
</evidence>
<dbReference type="InterPro" id="IPR015797">
    <property type="entry name" value="NUDIX_hydrolase-like_dom_sf"/>
</dbReference>
<organism evidence="6 7">
    <name type="scientific">Rhodocyclus tenuis</name>
    <name type="common">Rhodospirillum tenue</name>
    <dbReference type="NCBI Taxonomy" id="1066"/>
    <lineage>
        <taxon>Bacteria</taxon>
        <taxon>Pseudomonadati</taxon>
        <taxon>Pseudomonadota</taxon>
        <taxon>Betaproteobacteria</taxon>
        <taxon>Rhodocyclales</taxon>
        <taxon>Rhodocyclaceae</taxon>
        <taxon>Rhodocyclus</taxon>
    </lineage>
</organism>
<dbReference type="GO" id="GO:0017111">
    <property type="term" value="F:ribonucleoside triphosphate phosphatase activity"/>
    <property type="evidence" value="ECO:0007669"/>
    <property type="project" value="InterPro"/>
</dbReference>
<dbReference type="Pfam" id="PF00293">
    <property type="entry name" value="NUDIX"/>
    <property type="match status" value="1"/>
</dbReference>
<evidence type="ECO:0000313" key="6">
    <source>
        <dbReference type="EMBL" id="MQY50567.1"/>
    </source>
</evidence>
<keyword evidence="4" id="KW-0378">Hydrolase</keyword>
<sequence>MIWKPHVTVAAVVERDGKFLLVEEHTDDGIGFNQPAGHLECKESLIDAVVRETREETRYDFAPRSLVGVYNWRNDARDLTYLRFTFAGEIVGFDPARALDDGIIAAHWLTLEEIRACRAQHRSPLILRCIEDWIAGQRHPLSLLTHFA</sequence>
<dbReference type="PROSITE" id="PS51462">
    <property type="entry name" value="NUDIX"/>
    <property type="match status" value="1"/>
</dbReference>
<dbReference type="GO" id="GO:0017110">
    <property type="term" value="F:nucleoside diphosphate phosphatase activity"/>
    <property type="evidence" value="ECO:0007669"/>
    <property type="project" value="InterPro"/>
</dbReference>